<dbReference type="PANTHER" id="PTHR45904:SF2">
    <property type="entry name" value="TRNA (URACIL-5-)-METHYLTRANSFERASE HOMOLOG A"/>
    <property type="match status" value="1"/>
</dbReference>
<dbReference type="GO" id="GO:0006396">
    <property type="term" value="P:RNA processing"/>
    <property type="evidence" value="ECO:0007669"/>
    <property type="project" value="InterPro"/>
</dbReference>
<feature type="region of interest" description="Disordered" evidence="7">
    <location>
        <begin position="668"/>
        <end position="702"/>
    </location>
</feature>
<dbReference type="InterPro" id="IPR045850">
    <property type="entry name" value="TRM2_met"/>
</dbReference>
<dbReference type="GO" id="GO:0030697">
    <property type="term" value="F:tRNA (uracil(54)-C5)-methyltransferase activity, S-adenosyl methionine-dependent"/>
    <property type="evidence" value="ECO:0007669"/>
    <property type="project" value="UniProtKB-EC"/>
</dbReference>
<dbReference type="SUPFAM" id="SSF53335">
    <property type="entry name" value="S-adenosyl-L-methionine-dependent methyltransferases"/>
    <property type="match status" value="1"/>
</dbReference>
<comment type="similarity">
    <text evidence="6">Belongs to the class I-like SAM-binding methyltransferase superfamily. RNA M5U methyltransferase family.</text>
</comment>
<dbReference type="GO" id="GO:0003723">
    <property type="term" value="F:RNA binding"/>
    <property type="evidence" value="ECO:0007669"/>
    <property type="project" value="TreeGrafter"/>
</dbReference>
<dbReference type="GO" id="GO:0032259">
    <property type="term" value="P:methylation"/>
    <property type="evidence" value="ECO:0007669"/>
    <property type="project" value="UniProtKB-KW"/>
</dbReference>
<name>A0AAN9VRE7_9ORTH</name>
<dbReference type="PROSITE" id="PS51687">
    <property type="entry name" value="SAM_MT_RNA_M5U"/>
    <property type="match status" value="1"/>
</dbReference>
<evidence type="ECO:0000256" key="5">
    <source>
        <dbReference type="ARBA" id="ARBA00047278"/>
    </source>
</evidence>
<accession>A0AAN9VRE7</accession>
<evidence type="ECO:0000256" key="1">
    <source>
        <dbReference type="ARBA" id="ARBA00022603"/>
    </source>
</evidence>
<evidence type="ECO:0000313" key="10">
    <source>
        <dbReference type="Proteomes" id="UP001378592"/>
    </source>
</evidence>
<feature type="binding site" evidence="6">
    <location>
        <position position="410"/>
    </location>
    <ligand>
        <name>S-adenosyl-L-methionine</name>
        <dbReference type="ChEBI" id="CHEBI:59789"/>
    </ligand>
</feature>
<feature type="compositionally biased region" description="Pro residues" evidence="7">
    <location>
        <begin position="783"/>
        <end position="800"/>
    </location>
</feature>
<sequence>MAEEEAAGKAQEAMEVDEGQNKSDDLKMNGNVEEANEVKNGVEDEPKVNGEEKKDTNKVTGLFKVKVSGLPRFYPLGEFKKLVKEELGLALNYVRCPKKGNPWLHLTFNTAEEQQRALKALHRYTWRRKTLSCNIVTNDAQKRKPEDGMGDDSDAKKAKLDLSVDERVLMITIPYHNIPYEEQLKKKTEELRAMVQRLGELVVRQNPALAGWAEQQRKKNEGLVFRLEEIRPSPVVDAYRNKCEFRVGLNPDTQERTVGCRLENYKDGSMGVGPADSLKHLPDRMREAVKLFQEYVRKSDKEPFSVETRQGYWRHLIVRVTCSGDVMLVVVAHPQSLTEEELTKVKDDLRDYFVNGEGRACNVSSLYFQKFTEKLVGVPLPEMEHLYGKTHLEEQMLDLVFHLSPTSYFQVNTKGAEVLYSAIIELVQPTEDTTVLDLCCGTGGIGLCIAKKCGQVFGIEYLSQNIEDAKYNAKQNDITNCEFIAGRVEDILPTLSEKITGKSVVPILDPPRAGLNQKVLAQLRRLDTVQRLVYVCSNHKAPIRNFLDLCCPTGKHAMSGHPFVPVRTVPVDVVPHTAHAQMAVLLERVDPSTLPRAMAPLTSAGRKMRGGGRGAKAGMSRGAGRGRGRGLPMPRGGGGGRGRGVPLLRGPPMPLPPPPHRMGFGAGPPPMREPLGRPRPRGEFMDGYGPPPGSRRPRVDFSSDELTLSRYSDFRRDVEDAIDSSMGPRPLLPGPPRRLPPPVRDPLVGGLGPAATAAMLEREEMAFRAGLTRGLVRAAAGFGPPPPHNMYSPPFGPPGPSQGRFKGVGKRGGGGTSNRGRGRRGRGPR</sequence>
<dbReference type="InterPro" id="IPR025714">
    <property type="entry name" value="Methyltranfer_dom"/>
</dbReference>
<dbReference type="Pfam" id="PF13847">
    <property type="entry name" value="Methyltransf_31"/>
    <property type="match status" value="1"/>
</dbReference>
<evidence type="ECO:0000256" key="2">
    <source>
        <dbReference type="ARBA" id="ARBA00022679"/>
    </source>
</evidence>
<evidence type="ECO:0000259" key="8">
    <source>
        <dbReference type="Pfam" id="PF13847"/>
    </source>
</evidence>
<dbReference type="PANTHER" id="PTHR45904">
    <property type="entry name" value="TRNA (URACIL-5-)-METHYLTRANSFERASE"/>
    <property type="match status" value="1"/>
</dbReference>
<keyword evidence="10" id="KW-1185">Reference proteome</keyword>
<dbReference type="InterPro" id="IPR010280">
    <property type="entry name" value="U5_MeTrfase_fam"/>
</dbReference>
<keyword evidence="3 6" id="KW-0949">S-adenosyl-L-methionine</keyword>
<protein>
    <recommendedName>
        <fullName evidence="4">tRNA (uracil(54)-C(5))-methyltransferase</fullName>
        <ecNumber evidence="4">2.1.1.35</ecNumber>
    </recommendedName>
</protein>
<feature type="region of interest" description="Disordered" evidence="7">
    <location>
        <begin position="603"/>
        <end position="643"/>
    </location>
</feature>
<organism evidence="9 10">
    <name type="scientific">Gryllus longicercus</name>
    <dbReference type="NCBI Taxonomy" id="2509291"/>
    <lineage>
        <taxon>Eukaryota</taxon>
        <taxon>Metazoa</taxon>
        <taxon>Ecdysozoa</taxon>
        <taxon>Arthropoda</taxon>
        <taxon>Hexapoda</taxon>
        <taxon>Insecta</taxon>
        <taxon>Pterygota</taxon>
        <taxon>Neoptera</taxon>
        <taxon>Polyneoptera</taxon>
        <taxon>Orthoptera</taxon>
        <taxon>Ensifera</taxon>
        <taxon>Gryllidea</taxon>
        <taxon>Grylloidea</taxon>
        <taxon>Gryllidae</taxon>
        <taxon>Gryllinae</taxon>
        <taxon>Gryllus</taxon>
    </lineage>
</organism>
<evidence type="ECO:0000256" key="3">
    <source>
        <dbReference type="ARBA" id="ARBA00022691"/>
    </source>
</evidence>
<proteinExistence type="inferred from homology"/>
<keyword evidence="2 6" id="KW-0808">Transferase</keyword>
<dbReference type="EMBL" id="JAZDUA010000296">
    <property type="protein sequence ID" value="KAK7861873.1"/>
    <property type="molecule type" value="Genomic_DNA"/>
</dbReference>
<feature type="compositionally biased region" description="Basic and acidic residues" evidence="7">
    <location>
        <begin position="674"/>
        <end position="684"/>
    </location>
</feature>
<evidence type="ECO:0000256" key="4">
    <source>
        <dbReference type="ARBA" id="ARBA00033763"/>
    </source>
</evidence>
<keyword evidence="1 6" id="KW-0489">Methyltransferase</keyword>
<comment type="caution">
    <text evidence="9">The sequence shown here is derived from an EMBL/GenBank/DDBJ whole genome shotgun (WGS) entry which is preliminary data.</text>
</comment>
<feature type="binding site" evidence="6">
    <location>
        <position position="460"/>
    </location>
    <ligand>
        <name>S-adenosyl-L-methionine</name>
        <dbReference type="ChEBI" id="CHEBI:59789"/>
    </ligand>
</feature>
<comment type="catalytic activity">
    <reaction evidence="5">
        <text>uridine(54) in tRNA + S-adenosyl-L-methionine = 5-methyluridine(54) in tRNA + S-adenosyl-L-homocysteine + H(+)</text>
        <dbReference type="Rhea" id="RHEA:42712"/>
        <dbReference type="Rhea" id="RHEA-COMP:10167"/>
        <dbReference type="Rhea" id="RHEA-COMP:10193"/>
        <dbReference type="ChEBI" id="CHEBI:15378"/>
        <dbReference type="ChEBI" id="CHEBI:57856"/>
        <dbReference type="ChEBI" id="CHEBI:59789"/>
        <dbReference type="ChEBI" id="CHEBI:65315"/>
        <dbReference type="ChEBI" id="CHEBI:74447"/>
        <dbReference type="EC" id="2.1.1.35"/>
    </reaction>
    <physiologicalReaction direction="left-to-right" evidence="5">
        <dbReference type="Rhea" id="RHEA:42713"/>
    </physiologicalReaction>
</comment>
<dbReference type="Gene3D" id="3.40.50.150">
    <property type="entry name" value="Vaccinia Virus protein VP39"/>
    <property type="match status" value="1"/>
</dbReference>
<feature type="domain" description="Methyltransferase" evidence="8">
    <location>
        <begin position="431"/>
        <end position="526"/>
    </location>
</feature>
<gene>
    <name evidence="9" type="ORF">R5R35_002841</name>
</gene>
<evidence type="ECO:0000256" key="7">
    <source>
        <dbReference type="SAM" id="MobiDB-lite"/>
    </source>
</evidence>
<evidence type="ECO:0000313" key="9">
    <source>
        <dbReference type="EMBL" id="KAK7861873.1"/>
    </source>
</evidence>
<feature type="compositionally biased region" description="Basic and acidic residues" evidence="7">
    <location>
        <begin position="36"/>
        <end position="53"/>
    </location>
</feature>
<reference evidence="9 10" key="1">
    <citation type="submission" date="2024-03" db="EMBL/GenBank/DDBJ databases">
        <title>The genome assembly and annotation of the cricket Gryllus longicercus Weissman &amp; Gray.</title>
        <authorList>
            <person name="Szrajer S."/>
            <person name="Gray D."/>
            <person name="Ylla G."/>
        </authorList>
    </citation>
    <scope>NUCLEOTIDE SEQUENCE [LARGE SCALE GENOMIC DNA]</scope>
    <source>
        <strain evidence="9">DAG 2021-001</strain>
        <tissue evidence="9">Whole body minus gut</tissue>
    </source>
</reference>
<feature type="region of interest" description="Disordered" evidence="7">
    <location>
        <begin position="779"/>
        <end position="829"/>
    </location>
</feature>
<feature type="binding site" evidence="6">
    <location>
        <position position="509"/>
    </location>
    <ligand>
        <name>S-adenosyl-L-methionine</name>
        <dbReference type="ChEBI" id="CHEBI:59789"/>
    </ligand>
</feature>
<dbReference type="Proteomes" id="UP001378592">
    <property type="component" value="Unassembled WGS sequence"/>
</dbReference>
<evidence type="ECO:0000256" key="6">
    <source>
        <dbReference type="PROSITE-ProRule" id="PRU01024"/>
    </source>
</evidence>
<comment type="caution">
    <text evidence="6">Lacks conserved residue(s) required for the propagation of feature annotation.</text>
</comment>
<dbReference type="Gene3D" id="2.40.50.1070">
    <property type="match status" value="1"/>
</dbReference>
<feature type="compositionally biased region" description="Gly residues" evidence="7">
    <location>
        <begin position="611"/>
        <end position="625"/>
    </location>
</feature>
<dbReference type="EC" id="2.1.1.35" evidence="4"/>
<feature type="region of interest" description="Disordered" evidence="7">
    <location>
        <begin position="1"/>
        <end position="53"/>
    </location>
</feature>
<dbReference type="InterPro" id="IPR029063">
    <property type="entry name" value="SAM-dependent_MTases_sf"/>
</dbReference>
<dbReference type="CDD" id="cd02440">
    <property type="entry name" value="AdoMet_MTases"/>
    <property type="match status" value="1"/>
</dbReference>
<dbReference type="AlphaFoldDB" id="A0AAN9VRE7"/>
<feature type="compositionally biased region" description="Basic residues" evidence="7">
    <location>
        <begin position="820"/>
        <end position="829"/>
    </location>
</feature>